<name>D8RAL3_SELML</name>
<sequence>MNPLVKTQISNRDHTERCRKWEDFLTPEWPPFKNTSGWKLDEIFRLLGDWERCCWPSVYATLPGCVRWGVFSDLMSSAWHRACLSCCRSWCASDQMPDVLERHHHADHERYPKLYLKEPVYEWHQMRGSESLLQTLHSYLMKPVGHMQRKHGLDTPKSSYRFQLPFRMRAFTCFPCGCTTLQSLQKPTIMLIVTMSKSCSVRNEADSKTSHISHISSIYFISFHISNVESHHQQLWPVCRLEAEDIPHAIQMPTQPTAGLPHTQHSQLRPGYTGFRGTTSLICKSNCMAPVP</sequence>
<dbReference type="HOGENOM" id="CLU_954428_0_0_1"/>
<evidence type="ECO:0000313" key="1">
    <source>
        <dbReference type="EMBL" id="EFJ30340.1"/>
    </source>
</evidence>
<keyword evidence="2" id="KW-1185">Reference proteome</keyword>
<dbReference type="InParanoid" id="D8RAL3"/>
<dbReference type="Proteomes" id="UP000001514">
    <property type="component" value="Unassembled WGS sequence"/>
</dbReference>
<gene>
    <name evidence="1" type="ORF">SELMODRAFT_409173</name>
</gene>
<dbReference type="AlphaFoldDB" id="D8RAL3"/>
<dbReference type="EMBL" id="GL377575">
    <property type="protein sequence ID" value="EFJ30340.1"/>
    <property type="molecule type" value="Genomic_DNA"/>
</dbReference>
<protein>
    <submittedName>
        <fullName evidence="1">Uncharacterized protein</fullName>
    </submittedName>
</protein>
<proteinExistence type="predicted"/>
<reference evidence="1 2" key="1">
    <citation type="journal article" date="2011" name="Science">
        <title>The Selaginella genome identifies genetic changes associated with the evolution of vascular plants.</title>
        <authorList>
            <person name="Banks J.A."/>
            <person name="Nishiyama T."/>
            <person name="Hasebe M."/>
            <person name="Bowman J.L."/>
            <person name="Gribskov M."/>
            <person name="dePamphilis C."/>
            <person name="Albert V.A."/>
            <person name="Aono N."/>
            <person name="Aoyama T."/>
            <person name="Ambrose B.A."/>
            <person name="Ashton N.W."/>
            <person name="Axtell M.J."/>
            <person name="Barker E."/>
            <person name="Barker M.S."/>
            <person name="Bennetzen J.L."/>
            <person name="Bonawitz N.D."/>
            <person name="Chapple C."/>
            <person name="Cheng C."/>
            <person name="Correa L.G."/>
            <person name="Dacre M."/>
            <person name="DeBarry J."/>
            <person name="Dreyer I."/>
            <person name="Elias M."/>
            <person name="Engstrom E.M."/>
            <person name="Estelle M."/>
            <person name="Feng L."/>
            <person name="Finet C."/>
            <person name="Floyd S.K."/>
            <person name="Frommer W.B."/>
            <person name="Fujita T."/>
            <person name="Gramzow L."/>
            <person name="Gutensohn M."/>
            <person name="Harholt J."/>
            <person name="Hattori M."/>
            <person name="Heyl A."/>
            <person name="Hirai T."/>
            <person name="Hiwatashi Y."/>
            <person name="Ishikawa M."/>
            <person name="Iwata M."/>
            <person name="Karol K.G."/>
            <person name="Koehler B."/>
            <person name="Kolukisaoglu U."/>
            <person name="Kubo M."/>
            <person name="Kurata T."/>
            <person name="Lalonde S."/>
            <person name="Li K."/>
            <person name="Li Y."/>
            <person name="Litt A."/>
            <person name="Lyons E."/>
            <person name="Manning G."/>
            <person name="Maruyama T."/>
            <person name="Michael T.P."/>
            <person name="Mikami K."/>
            <person name="Miyazaki S."/>
            <person name="Morinaga S."/>
            <person name="Murata T."/>
            <person name="Mueller-Roeber B."/>
            <person name="Nelson D.R."/>
            <person name="Obara M."/>
            <person name="Oguri Y."/>
            <person name="Olmstead R.G."/>
            <person name="Onodera N."/>
            <person name="Petersen B.L."/>
            <person name="Pils B."/>
            <person name="Prigge M."/>
            <person name="Rensing S.A."/>
            <person name="Riano-Pachon D.M."/>
            <person name="Roberts A.W."/>
            <person name="Sato Y."/>
            <person name="Scheller H.V."/>
            <person name="Schulz B."/>
            <person name="Schulz C."/>
            <person name="Shakirov E.V."/>
            <person name="Shibagaki N."/>
            <person name="Shinohara N."/>
            <person name="Shippen D.E."/>
            <person name="Soerensen I."/>
            <person name="Sotooka R."/>
            <person name="Sugimoto N."/>
            <person name="Sugita M."/>
            <person name="Sumikawa N."/>
            <person name="Tanurdzic M."/>
            <person name="Theissen G."/>
            <person name="Ulvskov P."/>
            <person name="Wakazuki S."/>
            <person name="Weng J.K."/>
            <person name="Willats W.W."/>
            <person name="Wipf D."/>
            <person name="Wolf P.G."/>
            <person name="Yang L."/>
            <person name="Zimmer A.D."/>
            <person name="Zhu Q."/>
            <person name="Mitros T."/>
            <person name="Hellsten U."/>
            <person name="Loque D."/>
            <person name="Otillar R."/>
            <person name="Salamov A."/>
            <person name="Schmutz J."/>
            <person name="Shapiro H."/>
            <person name="Lindquist E."/>
            <person name="Lucas S."/>
            <person name="Rokhsar D."/>
            <person name="Grigoriev I.V."/>
        </authorList>
    </citation>
    <scope>NUCLEOTIDE SEQUENCE [LARGE SCALE GENOMIC DNA]</scope>
</reference>
<dbReference type="KEGG" id="smo:SELMODRAFT_409173"/>
<dbReference type="Gramene" id="EFJ30340">
    <property type="protein sequence ID" value="EFJ30340"/>
    <property type="gene ID" value="SELMODRAFT_409173"/>
</dbReference>
<evidence type="ECO:0000313" key="2">
    <source>
        <dbReference type="Proteomes" id="UP000001514"/>
    </source>
</evidence>
<organism evidence="2">
    <name type="scientific">Selaginella moellendorffii</name>
    <name type="common">Spikemoss</name>
    <dbReference type="NCBI Taxonomy" id="88036"/>
    <lineage>
        <taxon>Eukaryota</taxon>
        <taxon>Viridiplantae</taxon>
        <taxon>Streptophyta</taxon>
        <taxon>Embryophyta</taxon>
        <taxon>Tracheophyta</taxon>
        <taxon>Lycopodiopsida</taxon>
        <taxon>Selaginellales</taxon>
        <taxon>Selaginellaceae</taxon>
        <taxon>Selaginella</taxon>
    </lineage>
</organism>
<accession>D8RAL3</accession>